<evidence type="ECO:0000256" key="4">
    <source>
        <dbReference type="ARBA" id="ARBA00022553"/>
    </source>
</evidence>
<dbReference type="RefSeq" id="WP_109748121.1">
    <property type="nucleotide sequence ID" value="NZ_CABJAT010000003.1"/>
</dbReference>
<keyword evidence="7" id="KW-0238">DNA-binding</keyword>
<comment type="subcellular location">
    <subcellularLocation>
        <location evidence="1">Cytoplasm</location>
    </subcellularLocation>
</comment>
<feature type="domain" description="Response regulatory" evidence="12">
    <location>
        <begin position="5"/>
        <end position="122"/>
    </location>
</feature>
<evidence type="ECO:0000256" key="6">
    <source>
        <dbReference type="ARBA" id="ARBA00023015"/>
    </source>
</evidence>
<evidence type="ECO:0000259" key="12">
    <source>
        <dbReference type="PROSITE" id="PS50110"/>
    </source>
</evidence>
<proteinExistence type="predicted"/>
<dbReference type="GO" id="GO:0005737">
    <property type="term" value="C:cytoplasm"/>
    <property type="evidence" value="ECO:0007669"/>
    <property type="project" value="UniProtKB-SubCell"/>
</dbReference>
<sequence>MDTYTVLLVDDEEEVIQVIMRKINWEGLGFSVIGYANNGVKALEMVEEFQPDVVMTDIKMPYMDGMELANHIKAEYPTTKILFFTGFDEFDYAKEAIHLEAEEYILKPVNSVELINVFTQLKIKLDQEISEKRSVETLQKYYMESLPLLQANFYSSLIEGRIHEEEIPKYLSDYQISFSGPFFCCVVIHTSSSRVPEGANPLLLSTFVQKQAEERLGEKWEAKSLTYLGNTVLITQLKSENEVPELTDECDRFCRYAHRIMGAVVSVGIGQVCRSILELPQSYSSAREAVSYRAIYGAFRAINIKEIAPQEMSKSGEGNDMELANLFKMIRLNPAEDVVEAVDKYLDHISFPDKSLQQHHIDIMELVGALYRFAMNNDIVIKDFTGDVRKLYSSLLDKEPDALKKWLIDISLFFREKLISARSMSTKSFVFRAKEYVHNNYQDEELSLDSICEVLGVSNSYFSTIFKKETGNSFIGYLTDYRMDQASRQLIETNEKSYIIAKNVGYNDPNYFSYVFKRRFGVSPSKYRTEHTEVEK</sequence>
<keyword evidence="6" id="KW-0805">Transcription regulation</keyword>
<dbReference type="Gene3D" id="1.10.10.60">
    <property type="entry name" value="Homeodomain-like"/>
    <property type="match status" value="2"/>
</dbReference>
<dbReference type="Gene3D" id="3.40.50.2300">
    <property type="match status" value="1"/>
</dbReference>
<dbReference type="GO" id="GO:0043565">
    <property type="term" value="F:sequence-specific DNA binding"/>
    <property type="evidence" value="ECO:0007669"/>
    <property type="project" value="InterPro"/>
</dbReference>
<dbReference type="PANTHER" id="PTHR42713">
    <property type="entry name" value="HISTIDINE KINASE-RELATED"/>
    <property type="match status" value="1"/>
</dbReference>
<dbReference type="GO" id="GO:0000160">
    <property type="term" value="P:phosphorelay signal transduction system"/>
    <property type="evidence" value="ECO:0007669"/>
    <property type="project" value="UniProtKB-KW"/>
</dbReference>
<evidence type="ECO:0000256" key="10">
    <source>
        <dbReference type="PROSITE-ProRule" id="PRU00169"/>
    </source>
</evidence>
<dbReference type="InterPro" id="IPR011006">
    <property type="entry name" value="CheY-like_superfamily"/>
</dbReference>
<dbReference type="SUPFAM" id="SSF52172">
    <property type="entry name" value="CheY-like"/>
    <property type="match status" value="1"/>
</dbReference>
<gene>
    <name evidence="13" type="ORF">C7383_115116</name>
</gene>
<dbReference type="Proteomes" id="UP000245412">
    <property type="component" value="Unassembled WGS sequence"/>
</dbReference>
<keyword evidence="3" id="KW-0963">Cytoplasm</keyword>
<dbReference type="InterPro" id="IPR001789">
    <property type="entry name" value="Sig_transdc_resp-reg_receiver"/>
</dbReference>
<comment type="caution">
    <text evidence="13">The sequence shown here is derived from an EMBL/GenBank/DDBJ whole genome shotgun (WGS) entry which is preliminary data.</text>
</comment>
<comment type="function">
    <text evidence="9">May play the central regulatory role in sporulation. It may be an element of the effector pathway responsible for the activation of sporulation genes in response to nutritional stress. Spo0A may act in concert with spo0H (a sigma factor) to control the expression of some genes that are critical to the sporulation process.</text>
</comment>
<dbReference type="Pfam" id="PF17853">
    <property type="entry name" value="GGDEF_2"/>
    <property type="match status" value="1"/>
</dbReference>
<dbReference type="SUPFAM" id="SSF46689">
    <property type="entry name" value="Homeodomain-like"/>
    <property type="match status" value="2"/>
</dbReference>
<evidence type="ECO:0000256" key="8">
    <source>
        <dbReference type="ARBA" id="ARBA00023163"/>
    </source>
</evidence>
<dbReference type="InterPro" id="IPR020449">
    <property type="entry name" value="Tscrpt_reg_AraC-type_HTH"/>
</dbReference>
<dbReference type="InterPro" id="IPR018060">
    <property type="entry name" value="HTH_AraC"/>
</dbReference>
<protein>
    <recommendedName>
        <fullName evidence="2">Stage 0 sporulation protein A homolog</fullName>
    </recommendedName>
</protein>
<keyword evidence="8" id="KW-0804">Transcription</keyword>
<dbReference type="PROSITE" id="PS01124">
    <property type="entry name" value="HTH_ARAC_FAMILY_2"/>
    <property type="match status" value="1"/>
</dbReference>
<dbReference type="SMART" id="SM00342">
    <property type="entry name" value="HTH_ARAC"/>
    <property type="match status" value="1"/>
</dbReference>
<organism evidence="13 14">
    <name type="scientific">Murimonas intestini</name>
    <dbReference type="NCBI Taxonomy" id="1337051"/>
    <lineage>
        <taxon>Bacteria</taxon>
        <taxon>Bacillati</taxon>
        <taxon>Bacillota</taxon>
        <taxon>Clostridia</taxon>
        <taxon>Lachnospirales</taxon>
        <taxon>Lachnospiraceae</taxon>
        <taxon>Murimonas</taxon>
    </lineage>
</organism>
<evidence type="ECO:0000256" key="7">
    <source>
        <dbReference type="ARBA" id="ARBA00023125"/>
    </source>
</evidence>
<dbReference type="InterPro" id="IPR009057">
    <property type="entry name" value="Homeodomain-like_sf"/>
</dbReference>
<dbReference type="PANTHER" id="PTHR42713:SF3">
    <property type="entry name" value="TRANSCRIPTIONAL REGULATORY PROTEIN HPTR"/>
    <property type="match status" value="1"/>
</dbReference>
<name>A0AB73SZV4_9FIRM</name>
<reference evidence="13 14" key="1">
    <citation type="submission" date="2018-05" db="EMBL/GenBank/DDBJ databases">
        <authorList>
            <person name="Goeker M."/>
            <person name="Huntemann M."/>
            <person name="Clum A."/>
            <person name="Pillay M."/>
            <person name="Palaniappan K."/>
            <person name="Varghese N."/>
            <person name="Mikhailova N."/>
            <person name="Stamatis D."/>
            <person name="Reddy T."/>
            <person name="Daum C."/>
            <person name="Shapiro N."/>
            <person name="Ivanova N."/>
            <person name="Kyrpides N."/>
            <person name="Woyke T."/>
        </authorList>
    </citation>
    <scope>NUCLEOTIDE SEQUENCE [LARGE SCALE GENOMIC DNA]</scope>
    <source>
        <strain evidence="13 14">DSM 26524</strain>
    </source>
</reference>
<dbReference type="GO" id="GO:0003700">
    <property type="term" value="F:DNA-binding transcription factor activity"/>
    <property type="evidence" value="ECO:0007669"/>
    <property type="project" value="InterPro"/>
</dbReference>
<evidence type="ECO:0000256" key="3">
    <source>
        <dbReference type="ARBA" id="ARBA00022490"/>
    </source>
</evidence>
<evidence type="ECO:0000313" key="13">
    <source>
        <dbReference type="EMBL" id="PWJ72960.1"/>
    </source>
</evidence>
<dbReference type="PROSITE" id="PS50110">
    <property type="entry name" value="RESPONSE_REGULATORY"/>
    <property type="match status" value="1"/>
</dbReference>
<accession>A0AB73SZV4</accession>
<evidence type="ECO:0000256" key="2">
    <source>
        <dbReference type="ARBA" id="ARBA00018672"/>
    </source>
</evidence>
<dbReference type="CDD" id="cd17536">
    <property type="entry name" value="REC_YesN-like"/>
    <property type="match status" value="1"/>
</dbReference>
<evidence type="ECO:0000256" key="9">
    <source>
        <dbReference type="ARBA" id="ARBA00024867"/>
    </source>
</evidence>
<dbReference type="Pfam" id="PF12833">
    <property type="entry name" value="HTH_18"/>
    <property type="match status" value="1"/>
</dbReference>
<evidence type="ECO:0000256" key="1">
    <source>
        <dbReference type="ARBA" id="ARBA00004496"/>
    </source>
</evidence>
<dbReference type="PRINTS" id="PR00032">
    <property type="entry name" value="HTHARAC"/>
</dbReference>
<keyword evidence="14" id="KW-1185">Reference proteome</keyword>
<dbReference type="AlphaFoldDB" id="A0AB73SZV4"/>
<dbReference type="SMART" id="SM00448">
    <property type="entry name" value="REC"/>
    <property type="match status" value="1"/>
</dbReference>
<keyword evidence="5" id="KW-0902">Two-component regulatory system</keyword>
<evidence type="ECO:0000313" key="14">
    <source>
        <dbReference type="Proteomes" id="UP000245412"/>
    </source>
</evidence>
<dbReference type="EMBL" id="QGGY01000015">
    <property type="protein sequence ID" value="PWJ72960.1"/>
    <property type="molecule type" value="Genomic_DNA"/>
</dbReference>
<keyword evidence="4 10" id="KW-0597">Phosphoprotein</keyword>
<dbReference type="InterPro" id="IPR051552">
    <property type="entry name" value="HptR"/>
</dbReference>
<feature type="domain" description="HTH araC/xylS-type" evidence="11">
    <location>
        <begin position="431"/>
        <end position="530"/>
    </location>
</feature>
<dbReference type="InterPro" id="IPR041522">
    <property type="entry name" value="CdaR_GGDEF"/>
</dbReference>
<dbReference type="Pfam" id="PF00072">
    <property type="entry name" value="Response_reg"/>
    <property type="match status" value="1"/>
</dbReference>
<feature type="modified residue" description="4-aspartylphosphate" evidence="10">
    <location>
        <position position="57"/>
    </location>
</feature>
<evidence type="ECO:0000256" key="5">
    <source>
        <dbReference type="ARBA" id="ARBA00023012"/>
    </source>
</evidence>
<evidence type="ECO:0000259" key="11">
    <source>
        <dbReference type="PROSITE" id="PS01124"/>
    </source>
</evidence>